<comment type="caution">
    <text evidence="2">The sequence shown here is derived from an EMBL/GenBank/DDBJ whole genome shotgun (WGS) entry which is preliminary data.</text>
</comment>
<feature type="signal peptide" evidence="1">
    <location>
        <begin position="1"/>
        <end position="24"/>
    </location>
</feature>
<organism evidence="2 3">
    <name type="scientific">Canavalia gladiata</name>
    <name type="common">Sword bean</name>
    <name type="synonym">Dolichos gladiatus</name>
    <dbReference type="NCBI Taxonomy" id="3824"/>
    <lineage>
        <taxon>Eukaryota</taxon>
        <taxon>Viridiplantae</taxon>
        <taxon>Streptophyta</taxon>
        <taxon>Embryophyta</taxon>
        <taxon>Tracheophyta</taxon>
        <taxon>Spermatophyta</taxon>
        <taxon>Magnoliopsida</taxon>
        <taxon>eudicotyledons</taxon>
        <taxon>Gunneridae</taxon>
        <taxon>Pentapetalae</taxon>
        <taxon>rosids</taxon>
        <taxon>fabids</taxon>
        <taxon>Fabales</taxon>
        <taxon>Fabaceae</taxon>
        <taxon>Papilionoideae</taxon>
        <taxon>50 kb inversion clade</taxon>
        <taxon>NPAAA clade</taxon>
        <taxon>indigoferoid/millettioid clade</taxon>
        <taxon>Phaseoleae</taxon>
        <taxon>Canavalia</taxon>
    </lineage>
</organism>
<sequence length="71" mass="7684">MISHFCECFILGILLVALVRPSEPVTPLLDDFLGYNCTGDYKSADACRPNCTDKGCFCIGEVSDFDVSGSL</sequence>
<dbReference type="AlphaFoldDB" id="A0AAN9LMD2"/>
<accession>A0AAN9LMD2</accession>
<dbReference type="Proteomes" id="UP001367508">
    <property type="component" value="Unassembled WGS sequence"/>
</dbReference>
<protein>
    <recommendedName>
        <fullName evidence="4">Secreted protein</fullName>
    </recommendedName>
</protein>
<reference evidence="2 3" key="1">
    <citation type="submission" date="2024-01" db="EMBL/GenBank/DDBJ databases">
        <title>The genomes of 5 underutilized Papilionoideae crops provide insights into root nodulation and disease resistanc.</title>
        <authorList>
            <person name="Jiang F."/>
        </authorList>
    </citation>
    <scope>NUCLEOTIDE SEQUENCE [LARGE SCALE GENOMIC DNA]</scope>
    <source>
        <strain evidence="2">LVBAO_FW01</strain>
        <tissue evidence="2">Leaves</tissue>
    </source>
</reference>
<keyword evidence="1" id="KW-0732">Signal</keyword>
<feature type="chain" id="PRO_5042835695" description="Secreted protein" evidence="1">
    <location>
        <begin position="25"/>
        <end position="71"/>
    </location>
</feature>
<name>A0AAN9LMD2_CANGL</name>
<evidence type="ECO:0008006" key="4">
    <source>
        <dbReference type="Google" id="ProtNLM"/>
    </source>
</evidence>
<gene>
    <name evidence="2" type="ORF">VNO77_19274</name>
</gene>
<keyword evidence="3" id="KW-1185">Reference proteome</keyword>
<evidence type="ECO:0000313" key="3">
    <source>
        <dbReference type="Proteomes" id="UP001367508"/>
    </source>
</evidence>
<evidence type="ECO:0000256" key="1">
    <source>
        <dbReference type="SAM" id="SignalP"/>
    </source>
</evidence>
<proteinExistence type="predicted"/>
<dbReference type="EMBL" id="JAYMYQ010000004">
    <property type="protein sequence ID" value="KAK7338652.1"/>
    <property type="molecule type" value="Genomic_DNA"/>
</dbReference>
<evidence type="ECO:0000313" key="2">
    <source>
        <dbReference type="EMBL" id="KAK7338652.1"/>
    </source>
</evidence>